<comment type="caution">
    <text evidence="1">The sequence shown here is derived from an EMBL/GenBank/DDBJ whole genome shotgun (WGS) entry which is preliminary data.</text>
</comment>
<dbReference type="Proteomes" id="UP001527181">
    <property type="component" value="Unassembled WGS sequence"/>
</dbReference>
<keyword evidence="2" id="KW-1185">Reference proteome</keyword>
<dbReference type="EMBL" id="JAMDNP010000050">
    <property type="protein sequence ID" value="MCY9763179.1"/>
    <property type="molecule type" value="Genomic_DNA"/>
</dbReference>
<sequence>MRKERYKEEAFKLNEFVNGRGVQPFTPAQLKDQLKVCGFENPDSFVNEWLKKRLKQNDILKEAHGIYWRKKPLLTKLGYIRRLCGLDKADNES</sequence>
<evidence type="ECO:0000313" key="1">
    <source>
        <dbReference type="EMBL" id="MCY9763179.1"/>
    </source>
</evidence>
<evidence type="ECO:0000313" key="2">
    <source>
        <dbReference type="Proteomes" id="UP001527181"/>
    </source>
</evidence>
<proteinExistence type="predicted"/>
<accession>A0ABT4H3F7</accession>
<name>A0ABT4H3F7_PAEAL</name>
<protein>
    <submittedName>
        <fullName evidence="1">Uncharacterized protein</fullName>
    </submittedName>
</protein>
<gene>
    <name evidence="1" type="ORF">M5X12_21845</name>
</gene>
<dbReference type="RefSeq" id="WP_268600207.1">
    <property type="nucleotide sequence ID" value="NZ_JAMDNP010000050.1"/>
</dbReference>
<organism evidence="1 2">
    <name type="scientific">Paenibacillus alvei</name>
    <name type="common">Bacillus alvei</name>
    <dbReference type="NCBI Taxonomy" id="44250"/>
    <lineage>
        <taxon>Bacteria</taxon>
        <taxon>Bacillati</taxon>
        <taxon>Bacillota</taxon>
        <taxon>Bacilli</taxon>
        <taxon>Bacillales</taxon>
        <taxon>Paenibacillaceae</taxon>
        <taxon>Paenibacillus</taxon>
    </lineage>
</organism>
<reference evidence="1 2" key="1">
    <citation type="submission" date="2022-05" db="EMBL/GenBank/DDBJ databases">
        <title>Genome Sequencing of Bee-Associated Microbes.</title>
        <authorList>
            <person name="Dunlap C."/>
        </authorList>
    </citation>
    <scope>NUCLEOTIDE SEQUENCE [LARGE SCALE GENOMIC DNA]</scope>
    <source>
        <strain evidence="1 2">NRRL B-04010</strain>
    </source>
</reference>